<organism evidence="1 2">
    <name type="scientific">Hymenobacter nivis</name>
    <dbReference type="NCBI Taxonomy" id="1850093"/>
    <lineage>
        <taxon>Bacteria</taxon>
        <taxon>Pseudomonadati</taxon>
        <taxon>Bacteroidota</taxon>
        <taxon>Cytophagia</taxon>
        <taxon>Cytophagales</taxon>
        <taxon>Hymenobacteraceae</taxon>
        <taxon>Hymenobacter</taxon>
    </lineage>
</organism>
<gene>
    <name evidence="1" type="ORF">EAH73_14420</name>
</gene>
<evidence type="ECO:0000313" key="1">
    <source>
        <dbReference type="EMBL" id="TPG64375.1"/>
    </source>
</evidence>
<dbReference type="Proteomes" id="UP000317646">
    <property type="component" value="Unassembled WGS sequence"/>
</dbReference>
<name>A0A502GRP2_9BACT</name>
<protein>
    <submittedName>
        <fullName evidence="1">Uncharacterized protein</fullName>
    </submittedName>
</protein>
<evidence type="ECO:0000313" key="2">
    <source>
        <dbReference type="Proteomes" id="UP000317646"/>
    </source>
</evidence>
<proteinExistence type="predicted"/>
<dbReference type="EMBL" id="RCYZ01000006">
    <property type="protein sequence ID" value="TPG64375.1"/>
    <property type="molecule type" value="Genomic_DNA"/>
</dbReference>
<comment type="caution">
    <text evidence="1">The sequence shown here is derived from an EMBL/GenBank/DDBJ whole genome shotgun (WGS) entry which is preliminary data.</text>
</comment>
<sequence>MDPSNFQIFMDALLNRTEQQEARAATTNELLLQVVQEQRSARQDNQKFQQQQSVFNQRLLEWTDRQEKFNERQEKFNERQDQFNIIFLDEIRGMKKDIKELSDVVLKQHETRLKRLEDFMDGFLRKAG</sequence>
<keyword evidence="2" id="KW-1185">Reference proteome</keyword>
<accession>A0A502GRP2</accession>
<reference evidence="1 2" key="1">
    <citation type="journal article" date="2019" name="Environ. Microbiol.">
        <title>Species interactions and distinct microbial communities in high Arctic permafrost affected cryosols are associated with the CH4 and CO2 gas fluxes.</title>
        <authorList>
            <person name="Altshuler I."/>
            <person name="Hamel J."/>
            <person name="Turney S."/>
            <person name="Magnuson E."/>
            <person name="Levesque R."/>
            <person name="Greer C."/>
            <person name="Whyte L.G."/>
        </authorList>
    </citation>
    <scope>NUCLEOTIDE SEQUENCE [LARGE SCALE GENOMIC DNA]</scope>
    <source>
        <strain evidence="1 2">S9.2P</strain>
    </source>
</reference>
<dbReference type="AlphaFoldDB" id="A0A502GRP2"/>